<keyword evidence="5 6" id="KW-0539">Nucleus</keyword>
<dbReference type="Gene3D" id="6.10.250.2430">
    <property type="match status" value="1"/>
</dbReference>
<evidence type="ECO:0000256" key="2">
    <source>
        <dbReference type="ARBA" id="ARBA00023015"/>
    </source>
</evidence>
<sequence>MQAPTFLKNHGVDQFLVPQTPHTNLVPWLVGSQPLYGEPFGQLKPLIRDRVDGEDQLPAMSRQMDHVRDPTQGPLSGFDIPEKEDNSIPKFSIFPGCKGVSKEQKALQHFVPFSLKSSLPENPGSFEQGLGHSTVCCGQTYVDQFYGLYATHGAQAMHGCMLLPMDVTTEGPIYVNPKQFHAILRRRKVRAKENKADKVRKPYLHESRHLHAMRRVRGCGGRFMNTRKEGGAHNGNDSYKVKDGMLHRPTTSTSTELVQSDSVNLSAASVSGPKVMHEYPGEDIDRYRIVEHLHPSLLHSRLNMVNGRRGSSIHNKWGAAAGGCCGLKV</sequence>
<evidence type="ECO:0000256" key="4">
    <source>
        <dbReference type="ARBA" id="ARBA00023163"/>
    </source>
</evidence>
<comment type="function">
    <text evidence="6">Component of the sequence-specific heterotrimeric transcription factor (NF-Y) which specifically recognizes a 5'-CCAAT-3' box motif found in the promoters of its target genes.</text>
</comment>
<keyword evidence="2 6" id="KW-0805">Transcription regulation</keyword>
<comment type="similarity">
    <text evidence="6">Belongs to the NFYA/HAP2 subunit family.</text>
</comment>
<dbReference type="AlphaFoldDB" id="A0AAQ3K1Q8"/>
<comment type="subcellular location">
    <subcellularLocation>
        <location evidence="1 6">Nucleus</location>
    </subcellularLocation>
</comment>
<dbReference type="Pfam" id="PF02045">
    <property type="entry name" value="CBFB_NFYA"/>
    <property type="match status" value="1"/>
</dbReference>
<dbReference type="GO" id="GO:0005634">
    <property type="term" value="C:nucleus"/>
    <property type="evidence" value="ECO:0007669"/>
    <property type="project" value="UniProtKB-SubCell"/>
</dbReference>
<keyword evidence="3 6" id="KW-0238">DNA-binding</keyword>
<reference evidence="8 9" key="1">
    <citation type="submission" date="2023-10" db="EMBL/GenBank/DDBJ databases">
        <title>Chromosome-scale genome assembly provides insights into flower coloration mechanisms of Canna indica.</title>
        <authorList>
            <person name="Li C."/>
        </authorList>
    </citation>
    <scope>NUCLEOTIDE SEQUENCE [LARGE SCALE GENOMIC DNA]</scope>
    <source>
        <tissue evidence="8">Flower</tissue>
    </source>
</reference>
<dbReference type="Proteomes" id="UP001327560">
    <property type="component" value="Chromosome 2"/>
</dbReference>
<gene>
    <name evidence="8" type="ORF">Cni_G08205</name>
</gene>
<evidence type="ECO:0000256" key="6">
    <source>
        <dbReference type="RuleBase" id="RU367155"/>
    </source>
</evidence>
<comment type="subunit">
    <text evidence="6">Heterotrimer.</text>
</comment>
<keyword evidence="4 6" id="KW-0804">Transcription</keyword>
<keyword evidence="9" id="KW-1185">Reference proteome</keyword>
<accession>A0AAQ3K1Q8</accession>
<name>A0AAQ3K1Q8_9LILI</name>
<dbReference type="SMART" id="SM00521">
    <property type="entry name" value="CBF"/>
    <property type="match status" value="1"/>
</dbReference>
<protein>
    <recommendedName>
        <fullName evidence="6">Nuclear transcription factor Y subunit</fullName>
    </recommendedName>
</protein>
<dbReference type="InterPro" id="IPR001289">
    <property type="entry name" value="NFYA"/>
</dbReference>
<feature type="region of interest" description="Disordered" evidence="7">
    <location>
        <begin position="222"/>
        <end position="243"/>
    </location>
</feature>
<dbReference type="PROSITE" id="PS51152">
    <property type="entry name" value="NFYA_HAP2_2"/>
    <property type="match status" value="1"/>
</dbReference>
<evidence type="ECO:0000256" key="1">
    <source>
        <dbReference type="ARBA" id="ARBA00004123"/>
    </source>
</evidence>
<evidence type="ECO:0000256" key="5">
    <source>
        <dbReference type="ARBA" id="ARBA00023242"/>
    </source>
</evidence>
<evidence type="ECO:0000256" key="3">
    <source>
        <dbReference type="ARBA" id="ARBA00023125"/>
    </source>
</evidence>
<organism evidence="8 9">
    <name type="scientific">Canna indica</name>
    <name type="common">Indian-shot</name>
    <dbReference type="NCBI Taxonomy" id="4628"/>
    <lineage>
        <taxon>Eukaryota</taxon>
        <taxon>Viridiplantae</taxon>
        <taxon>Streptophyta</taxon>
        <taxon>Embryophyta</taxon>
        <taxon>Tracheophyta</taxon>
        <taxon>Spermatophyta</taxon>
        <taxon>Magnoliopsida</taxon>
        <taxon>Liliopsida</taxon>
        <taxon>Zingiberales</taxon>
        <taxon>Cannaceae</taxon>
        <taxon>Canna</taxon>
    </lineage>
</organism>
<dbReference type="PANTHER" id="PTHR12632">
    <property type="entry name" value="TRANSCRIPTION FACTOR NF-Y ALPHA-RELATED"/>
    <property type="match status" value="1"/>
</dbReference>
<proteinExistence type="inferred from homology"/>
<dbReference type="EMBL" id="CP136891">
    <property type="protein sequence ID" value="WOK99493.1"/>
    <property type="molecule type" value="Genomic_DNA"/>
</dbReference>
<evidence type="ECO:0000256" key="7">
    <source>
        <dbReference type="SAM" id="MobiDB-lite"/>
    </source>
</evidence>
<dbReference type="GO" id="GO:0003677">
    <property type="term" value="F:DNA binding"/>
    <property type="evidence" value="ECO:0007669"/>
    <property type="project" value="UniProtKB-KW"/>
</dbReference>
<evidence type="ECO:0000313" key="9">
    <source>
        <dbReference type="Proteomes" id="UP001327560"/>
    </source>
</evidence>
<dbReference type="GO" id="GO:0003700">
    <property type="term" value="F:DNA-binding transcription factor activity"/>
    <property type="evidence" value="ECO:0007669"/>
    <property type="project" value="UniProtKB-UniRule"/>
</dbReference>
<evidence type="ECO:0000313" key="8">
    <source>
        <dbReference type="EMBL" id="WOK99493.1"/>
    </source>
</evidence>